<dbReference type="Proteomes" id="UP000663879">
    <property type="component" value="Unassembled WGS sequence"/>
</dbReference>
<name>A0A813M6R1_9BILA</name>
<dbReference type="OrthoDB" id="10414463at2759"/>
<keyword evidence="2" id="KW-1185">Reference proteome</keyword>
<accession>A0A813M6R1</accession>
<comment type="caution">
    <text evidence="1">The sequence shown here is derived from an EMBL/GenBank/DDBJ whole genome shotgun (WGS) entry which is preliminary data.</text>
</comment>
<proteinExistence type="predicted"/>
<dbReference type="AlphaFoldDB" id="A0A813M6R1"/>
<evidence type="ECO:0000313" key="2">
    <source>
        <dbReference type="Proteomes" id="UP000663879"/>
    </source>
</evidence>
<gene>
    <name evidence="1" type="ORF">OXX778_LOCUS1454</name>
</gene>
<reference evidence="1" key="1">
    <citation type="submission" date="2021-02" db="EMBL/GenBank/DDBJ databases">
        <authorList>
            <person name="Nowell W R."/>
        </authorList>
    </citation>
    <scope>NUCLEOTIDE SEQUENCE</scope>
    <source>
        <strain evidence="1">Ploen Becks lab</strain>
    </source>
</reference>
<evidence type="ECO:0000313" key="1">
    <source>
        <dbReference type="EMBL" id="CAF0714331.1"/>
    </source>
</evidence>
<organism evidence="1 2">
    <name type="scientific">Brachionus calyciflorus</name>
    <dbReference type="NCBI Taxonomy" id="104777"/>
    <lineage>
        <taxon>Eukaryota</taxon>
        <taxon>Metazoa</taxon>
        <taxon>Spiralia</taxon>
        <taxon>Gnathifera</taxon>
        <taxon>Rotifera</taxon>
        <taxon>Eurotatoria</taxon>
        <taxon>Monogononta</taxon>
        <taxon>Pseudotrocha</taxon>
        <taxon>Ploima</taxon>
        <taxon>Brachionidae</taxon>
        <taxon>Brachionus</taxon>
    </lineage>
</organism>
<protein>
    <submittedName>
        <fullName evidence="1">Uncharacterized protein</fullName>
    </submittedName>
</protein>
<dbReference type="EMBL" id="CAJNOC010000093">
    <property type="protein sequence ID" value="CAF0714331.1"/>
    <property type="molecule type" value="Genomic_DNA"/>
</dbReference>
<sequence>MDIIDPRIFLNLPEHASHAHSTWNCALFLAQISNLESILTDTFSKQINDGEPLSTSSSSANLLNDLKIINSFKMIKASSSNLDLNTESNSKTSNQIEEMYNGLNESIMNIYKVKKRNKASLYNLILPFNFNTDNRDLDNQQQNKLVSNLKSSTPWMCESLANDGYKRFVFYFSIWECFF</sequence>